<gene>
    <name evidence="2" type="ORF">DUNSADRAFT_9268</name>
</gene>
<organism evidence="2 3">
    <name type="scientific">Dunaliella salina</name>
    <name type="common">Green alga</name>
    <name type="synonym">Protococcus salinus</name>
    <dbReference type="NCBI Taxonomy" id="3046"/>
    <lineage>
        <taxon>Eukaryota</taxon>
        <taxon>Viridiplantae</taxon>
        <taxon>Chlorophyta</taxon>
        <taxon>core chlorophytes</taxon>
        <taxon>Chlorophyceae</taxon>
        <taxon>CS clade</taxon>
        <taxon>Chlamydomonadales</taxon>
        <taxon>Dunaliellaceae</taxon>
        <taxon>Dunaliella</taxon>
    </lineage>
</organism>
<evidence type="ECO:0000256" key="1">
    <source>
        <dbReference type="SAM" id="MobiDB-lite"/>
    </source>
</evidence>
<feature type="compositionally biased region" description="Low complexity" evidence="1">
    <location>
        <begin position="1"/>
        <end position="32"/>
    </location>
</feature>
<keyword evidence="3" id="KW-1185">Reference proteome</keyword>
<feature type="compositionally biased region" description="Low complexity" evidence="1">
    <location>
        <begin position="39"/>
        <end position="49"/>
    </location>
</feature>
<name>A0ABQ7GHS6_DUNSA</name>
<reference evidence="2" key="1">
    <citation type="submission" date="2017-08" db="EMBL/GenBank/DDBJ databases">
        <authorList>
            <person name="Polle J.E."/>
            <person name="Barry K."/>
            <person name="Cushman J."/>
            <person name="Schmutz J."/>
            <person name="Tran D."/>
            <person name="Hathwaick L.T."/>
            <person name="Yim W.C."/>
            <person name="Jenkins J."/>
            <person name="Mckie-Krisberg Z.M."/>
            <person name="Prochnik S."/>
            <person name="Lindquist E."/>
            <person name="Dockter R.B."/>
            <person name="Adam C."/>
            <person name="Molina H."/>
            <person name="Bunkerborg J."/>
            <person name="Jin E."/>
            <person name="Buchheim M."/>
            <person name="Magnuson J."/>
        </authorList>
    </citation>
    <scope>NUCLEOTIDE SEQUENCE</scope>
    <source>
        <strain evidence="2">CCAP 19/18</strain>
    </source>
</reference>
<comment type="caution">
    <text evidence="2">The sequence shown here is derived from an EMBL/GenBank/DDBJ whole genome shotgun (WGS) entry which is preliminary data.</text>
</comment>
<evidence type="ECO:0000313" key="2">
    <source>
        <dbReference type="EMBL" id="KAF5834149.1"/>
    </source>
</evidence>
<dbReference type="EMBL" id="MU069772">
    <property type="protein sequence ID" value="KAF5834149.1"/>
    <property type="molecule type" value="Genomic_DNA"/>
</dbReference>
<feature type="region of interest" description="Disordered" evidence="1">
    <location>
        <begin position="1"/>
        <end position="63"/>
    </location>
</feature>
<feature type="compositionally biased region" description="Low complexity" evidence="1">
    <location>
        <begin position="88"/>
        <end position="158"/>
    </location>
</feature>
<dbReference type="Proteomes" id="UP000815325">
    <property type="component" value="Unassembled WGS sequence"/>
</dbReference>
<feature type="region of interest" description="Disordered" evidence="1">
    <location>
        <begin position="88"/>
        <end position="174"/>
    </location>
</feature>
<proteinExistence type="predicted"/>
<protein>
    <submittedName>
        <fullName evidence="2">Uncharacterized protein</fullName>
    </submittedName>
</protein>
<evidence type="ECO:0000313" key="3">
    <source>
        <dbReference type="Proteomes" id="UP000815325"/>
    </source>
</evidence>
<sequence>MLPAVTAGTSTQSVSASTTMSTSKSMDGAPPAGAGGDAAAGPDNKGAPARSNMAAKRALQEGAMQRWTASFEHLGRVLGQLSTLPTNTQAQTAAASQASTQQGSADAKPAEQQQSQQQQQQHGGQQGHEGQQQEGEQQQQQQQKEQQGGEGQQQQQEGEQQKQQEEQEQEPEEAARAVGHVALLQKYVLAQCLARTDALLFFHLLTPPGTDDTSLLADYIPAWVKPGCSVPQLSDAALPFTRGLLSFGSGMHIKMAVTRFQQVRAKHQGAAELQQRRVMRLHQVTRTT</sequence>
<accession>A0ABQ7GHS6</accession>